<gene>
    <name evidence="1" type="ORF">ABID16_000900</name>
</gene>
<dbReference type="EMBL" id="JBEPMB010000001">
    <property type="protein sequence ID" value="MET3612595.1"/>
    <property type="molecule type" value="Genomic_DNA"/>
</dbReference>
<dbReference type="RefSeq" id="WP_354555157.1">
    <property type="nucleotide sequence ID" value="NZ_JBEPMB010000001.1"/>
</dbReference>
<dbReference type="Proteomes" id="UP001549047">
    <property type="component" value="Unassembled WGS sequence"/>
</dbReference>
<sequence length="203" mass="21556">MGRESVAYADWKGQSAEVKAIAEASEVILRGAIKARVPRAAITALRLDDGLLTIDLGTEQLRLNLGIAEAAKWHVLLQTPPPSLAAKLGISTEKPAFVLGDFDDLALTEALLGARVSNLAAATVLISVIVTDQDMARTLDMAHENSPKPVWCVYPKGKAASPGDSSIRLVMRNAGFRDNKSCAVSERLTATRYALAVKPIGPA</sequence>
<evidence type="ECO:0000313" key="2">
    <source>
        <dbReference type="Proteomes" id="UP001549047"/>
    </source>
</evidence>
<proteinExistence type="predicted"/>
<protein>
    <submittedName>
        <fullName evidence="1">Uncharacterized protein</fullName>
    </submittedName>
</protein>
<accession>A0ABV2IVT7</accession>
<keyword evidence="2" id="KW-1185">Reference proteome</keyword>
<reference evidence="1 2" key="1">
    <citation type="submission" date="2024-06" db="EMBL/GenBank/DDBJ databases">
        <title>Genomic Encyclopedia of Type Strains, Phase IV (KMG-IV): sequencing the most valuable type-strain genomes for metagenomic binning, comparative biology and taxonomic classification.</title>
        <authorList>
            <person name="Goeker M."/>
        </authorList>
    </citation>
    <scope>NUCLEOTIDE SEQUENCE [LARGE SCALE GENOMIC DNA]</scope>
    <source>
        <strain evidence="1 2">DSM 29780</strain>
    </source>
</reference>
<name>A0ABV2IVT7_9HYPH</name>
<comment type="caution">
    <text evidence="1">The sequence shown here is derived from an EMBL/GenBank/DDBJ whole genome shotgun (WGS) entry which is preliminary data.</text>
</comment>
<evidence type="ECO:0000313" key="1">
    <source>
        <dbReference type="EMBL" id="MET3612595.1"/>
    </source>
</evidence>
<organism evidence="1 2">
    <name type="scientific">Rhizobium aquaticum</name>
    <dbReference type="NCBI Taxonomy" id="1549636"/>
    <lineage>
        <taxon>Bacteria</taxon>
        <taxon>Pseudomonadati</taxon>
        <taxon>Pseudomonadota</taxon>
        <taxon>Alphaproteobacteria</taxon>
        <taxon>Hyphomicrobiales</taxon>
        <taxon>Rhizobiaceae</taxon>
        <taxon>Rhizobium/Agrobacterium group</taxon>
        <taxon>Rhizobium</taxon>
    </lineage>
</organism>